<dbReference type="EMBL" id="KE344077">
    <property type="protein sequence ID" value="EXB53028.1"/>
    <property type="molecule type" value="Genomic_DNA"/>
</dbReference>
<dbReference type="Gene3D" id="2.160.20.10">
    <property type="entry name" value="Single-stranded right-handed beta-helix, Pectin lyase-like"/>
    <property type="match status" value="1"/>
</dbReference>
<dbReference type="AlphaFoldDB" id="W9QSN4"/>
<gene>
    <name evidence="10" type="ORF">L484_018912</name>
</gene>
<dbReference type="InterPro" id="IPR000070">
    <property type="entry name" value="Pectinesterase_cat"/>
</dbReference>
<comment type="pathway">
    <text evidence="2">Glycan metabolism; pectin degradation; 2-dehydro-3-deoxy-D-gluconate from pectin: step 1/5.</text>
</comment>
<dbReference type="Pfam" id="PF01095">
    <property type="entry name" value="Pectinesterase"/>
    <property type="match status" value="1"/>
</dbReference>
<dbReference type="GO" id="GO:0030599">
    <property type="term" value="F:pectinesterase activity"/>
    <property type="evidence" value="ECO:0007669"/>
    <property type="project" value="UniProtKB-EC"/>
</dbReference>
<feature type="chain" id="PRO_5011108975" description="pectinesterase" evidence="8">
    <location>
        <begin position="23"/>
        <end position="353"/>
    </location>
</feature>
<evidence type="ECO:0000256" key="3">
    <source>
        <dbReference type="ARBA" id="ARBA00008891"/>
    </source>
</evidence>
<dbReference type="PANTHER" id="PTHR31321">
    <property type="entry name" value="ACYL-COA THIOESTER HYDROLASE YBHC-RELATED"/>
    <property type="match status" value="1"/>
</dbReference>
<dbReference type="Proteomes" id="UP000030645">
    <property type="component" value="Unassembled WGS sequence"/>
</dbReference>
<keyword evidence="8" id="KW-0732">Signal</keyword>
<evidence type="ECO:0000256" key="4">
    <source>
        <dbReference type="ARBA" id="ARBA00013229"/>
    </source>
</evidence>
<dbReference type="eggNOG" id="ENOG502QVK0">
    <property type="taxonomic scope" value="Eukaryota"/>
</dbReference>
<dbReference type="EC" id="3.1.1.11" evidence="4"/>
<comment type="subcellular location">
    <subcellularLocation>
        <location evidence="1">Secreted</location>
        <location evidence="1">Cell wall</location>
    </subcellularLocation>
</comment>
<reference evidence="11" key="1">
    <citation type="submission" date="2013-01" db="EMBL/GenBank/DDBJ databases">
        <title>Draft Genome Sequence of a Mulberry Tree, Morus notabilis C.K. Schneid.</title>
        <authorList>
            <person name="He N."/>
            <person name="Zhao S."/>
        </authorList>
    </citation>
    <scope>NUCLEOTIDE SEQUENCE</scope>
</reference>
<keyword evidence="5" id="KW-0964">Secreted</keyword>
<comment type="similarity">
    <text evidence="3">Belongs to the pectinesterase family.</text>
</comment>
<feature type="signal peptide" evidence="8">
    <location>
        <begin position="1"/>
        <end position="22"/>
    </location>
</feature>
<accession>W9QSN4</accession>
<keyword evidence="11" id="KW-1185">Reference proteome</keyword>
<organism evidence="10 11">
    <name type="scientific">Morus notabilis</name>
    <dbReference type="NCBI Taxonomy" id="981085"/>
    <lineage>
        <taxon>Eukaryota</taxon>
        <taxon>Viridiplantae</taxon>
        <taxon>Streptophyta</taxon>
        <taxon>Embryophyta</taxon>
        <taxon>Tracheophyta</taxon>
        <taxon>Spermatophyta</taxon>
        <taxon>Magnoliopsida</taxon>
        <taxon>eudicotyledons</taxon>
        <taxon>Gunneridae</taxon>
        <taxon>Pentapetalae</taxon>
        <taxon>rosids</taxon>
        <taxon>fabids</taxon>
        <taxon>Rosales</taxon>
        <taxon>Moraceae</taxon>
        <taxon>Moreae</taxon>
        <taxon>Morus</taxon>
    </lineage>
</organism>
<name>W9QSN4_9ROSA</name>
<dbReference type="STRING" id="981085.W9QSN4"/>
<feature type="domain" description="Pectinesterase catalytic" evidence="9">
    <location>
        <begin position="49"/>
        <end position="258"/>
    </location>
</feature>
<evidence type="ECO:0000256" key="6">
    <source>
        <dbReference type="ARBA" id="ARBA00022801"/>
    </source>
</evidence>
<evidence type="ECO:0000259" key="9">
    <source>
        <dbReference type="Pfam" id="PF01095"/>
    </source>
</evidence>
<evidence type="ECO:0000313" key="10">
    <source>
        <dbReference type="EMBL" id="EXB53028.1"/>
    </source>
</evidence>
<protein>
    <recommendedName>
        <fullName evidence="4">pectinesterase</fullName>
        <ecNumber evidence="4">3.1.1.11</ecNumber>
    </recommendedName>
</protein>
<keyword evidence="7" id="KW-0063">Aspartyl esterase</keyword>
<dbReference type="UniPathway" id="UPA00545">
    <property type="reaction ID" value="UER00823"/>
</dbReference>
<sequence>MQFLPPFLFVFILFNIANSSVAFRNININADRRGRSENVNNSDVASAIITVDQNGSGKFKTIQAAIDSIPSGNHDWIKIKISRGIYTEKVTIPPDKSYIFLQGLGREKTIVTFFDHERTDTSATFSSSSDNVVAKGISFKNSYNRAQGPSDINDIGISAGSHVKQALAARIYGDKSAFIECGFIGFQDTLWDATGRHYFSNCHFEGAIDFIFGFAQSYYENSLINVTVRTRLPTEIAVGFSTAQGRASANDPGGFRIRRRLSFWEWPSFVGESLWSLFKSNIPWHRFRSSCCPSRMGCVVDAYLCRDEFKGAGSNISERVAWEKKPGDIQQILQEYSRSSFIDQDGWIDKLPR</sequence>
<evidence type="ECO:0000256" key="7">
    <source>
        <dbReference type="ARBA" id="ARBA00023085"/>
    </source>
</evidence>
<dbReference type="GO" id="GO:0042545">
    <property type="term" value="P:cell wall modification"/>
    <property type="evidence" value="ECO:0007669"/>
    <property type="project" value="InterPro"/>
</dbReference>
<keyword evidence="5" id="KW-0134">Cell wall</keyword>
<proteinExistence type="inferred from homology"/>
<evidence type="ECO:0000313" key="11">
    <source>
        <dbReference type="Proteomes" id="UP000030645"/>
    </source>
</evidence>
<dbReference type="SUPFAM" id="SSF51126">
    <property type="entry name" value="Pectin lyase-like"/>
    <property type="match status" value="1"/>
</dbReference>
<evidence type="ECO:0000256" key="5">
    <source>
        <dbReference type="ARBA" id="ARBA00022512"/>
    </source>
</evidence>
<evidence type="ECO:0000256" key="1">
    <source>
        <dbReference type="ARBA" id="ARBA00004191"/>
    </source>
</evidence>
<dbReference type="PANTHER" id="PTHR31321:SF120">
    <property type="entry name" value="PECTINESTERASE 52-RELATED"/>
    <property type="match status" value="1"/>
</dbReference>
<keyword evidence="6" id="KW-0378">Hydrolase</keyword>
<dbReference type="InterPro" id="IPR012334">
    <property type="entry name" value="Pectin_lyas_fold"/>
</dbReference>
<dbReference type="GO" id="GO:0045490">
    <property type="term" value="P:pectin catabolic process"/>
    <property type="evidence" value="ECO:0007669"/>
    <property type="project" value="UniProtKB-UniPathway"/>
</dbReference>
<evidence type="ECO:0000256" key="2">
    <source>
        <dbReference type="ARBA" id="ARBA00005184"/>
    </source>
</evidence>
<dbReference type="InterPro" id="IPR011050">
    <property type="entry name" value="Pectin_lyase_fold/virulence"/>
</dbReference>
<evidence type="ECO:0000256" key="8">
    <source>
        <dbReference type="SAM" id="SignalP"/>
    </source>
</evidence>